<accession>A0A937A418</accession>
<name>A0A937A418_9FLAO</name>
<dbReference type="AlphaFoldDB" id="A0A937A418"/>
<evidence type="ECO:0000313" key="3">
    <source>
        <dbReference type="Proteomes" id="UP000651057"/>
    </source>
</evidence>
<proteinExistence type="predicted"/>
<feature type="transmembrane region" description="Helical" evidence="1">
    <location>
        <begin position="146"/>
        <end position="168"/>
    </location>
</feature>
<sequence>MKALYKNPIAIILIVLAIAAYVYFEEQFPPVDLSNLDPGNVIAMLGYISVVMLIVEQFIEIFVDDPGEKEKKKCKDRIADIEEYMDDIDAPIDPMMIDPEKPLADKGEGGKIEEEDRKIAMMMREKKGLEERIENHGLKRHRRTTIIAFAIGLVLSFSGLRLISGIIFSQPETEEELFKIQVTIIQSIDIVLTAGIIAGGSGRMHRLLKRLKEVLGQY</sequence>
<feature type="transmembrane region" description="Helical" evidence="1">
    <location>
        <begin position="44"/>
        <end position="63"/>
    </location>
</feature>
<keyword evidence="1" id="KW-0472">Membrane</keyword>
<reference evidence="2" key="1">
    <citation type="submission" date="2021-01" db="EMBL/GenBank/DDBJ databases">
        <authorList>
            <person name="Zhong Y.L."/>
        </authorList>
    </citation>
    <scope>NUCLEOTIDE SEQUENCE</scope>
    <source>
        <strain evidence="2">KCTC 23302</strain>
    </source>
</reference>
<evidence type="ECO:0000313" key="2">
    <source>
        <dbReference type="EMBL" id="MBL0684545.1"/>
    </source>
</evidence>
<keyword evidence="1" id="KW-1133">Transmembrane helix</keyword>
<dbReference type="RefSeq" id="WP_201920966.1">
    <property type="nucleotide sequence ID" value="NZ_BAABAX010000031.1"/>
</dbReference>
<organism evidence="2 3">
    <name type="scientific">Aquimarina mytili</name>
    <dbReference type="NCBI Taxonomy" id="874423"/>
    <lineage>
        <taxon>Bacteria</taxon>
        <taxon>Pseudomonadati</taxon>
        <taxon>Bacteroidota</taxon>
        <taxon>Flavobacteriia</taxon>
        <taxon>Flavobacteriales</taxon>
        <taxon>Flavobacteriaceae</taxon>
        <taxon>Aquimarina</taxon>
    </lineage>
</organism>
<keyword evidence="1" id="KW-0812">Transmembrane</keyword>
<protein>
    <submittedName>
        <fullName evidence="2">Uncharacterized protein</fullName>
    </submittedName>
</protein>
<dbReference type="Proteomes" id="UP000651057">
    <property type="component" value="Unassembled WGS sequence"/>
</dbReference>
<keyword evidence="3" id="KW-1185">Reference proteome</keyword>
<dbReference type="EMBL" id="JAERQJ010000005">
    <property type="protein sequence ID" value="MBL0684545.1"/>
    <property type="molecule type" value="Genomic_DNA"/>
</dbReference>
<feature type="transmembrane region" description="Helical" evidence="1">
    <location>
        <begin position="7"/>
        <end position="24"/>
    </location>
</feature>
<gene>
    <name evidence="2" type="ORF">JJQ60_13530</name>
</gene>
<feature type="transmembrane region" description="Helical" evidence="1">
    <location>
        <begin position="180"/>
        <end position="202"/>
    </location>
</feature>
<evidence type="ECO:0000256" key="1">
    <source>
        <dbReference type="SAM" id="Phobius"/>
    </source>
</evidence>
<comment type="caution">
    <text evidence="2">The sequence shown here is derived from an EMBL/GenBank/DDBJ whole genome shotgun (WGS) entry which is preliminary data.</text>
</comment>